<evidence type="ECO:0000259" key="4">
    <source>
        <dbReference type="Pfam" id="PF22903"/>
    </source>
</evidence>
<dbReference type="InterPro" id="IPR056402">
    <property type="entry name" value="DA_N"/>
</dbReference>
<keyword evidence="7" id="KW-1185">Reference proteome</keyword>
<dbReference type="EMBL" id="KV407457">
    <property type="protein sequence ID" value="KZF23888.1"/>
    <property type="molecule type" value="Genomic_DNA"/>
</dbReference>
<dbReference type="RefSeq" id="XP_018189443.1">
    <property type="nucleotide sequence ID" value="XM_018331044.1"/>
</dbReference>
<evidence type="ECO:0000313" key="6">
    <source>
        <dbReference type="EMBL" id="KZF23888.1"/>
    </source>
</evidence>
<feature type="domain" description="Diels-Alderase C-terminal" evidence="4">
    <location>
        <begin position="275"/>
        <end position="449"/>
    </location>
</feature>
<dbReference type="Proteomes" id="UP000076632">
    <property type="component" value="Unassembled WGS sequence"/>
</dbReference>
<name>A0A165HSR8_XYLHT</name>
<sequence length="450" mass="48604">MAKTFVSSLNAADGSESIVPGASPVPVDPFLPNSANLFPKLVERINDAAWELWQFDGLSSDGETAVTISFYRDTRGLQDGGFHAELNALWPDGSKWGEKLYFTESVITAEGEAAHNGSLRGVWQSQSQSQSQSHSQSPGEGGSTRSKTNSVSFDIAADLATARVTFSVPDRVEGTLELRALSRAPLGSRLAATEEAAKLGPSVYYLFPLGPAAVAADLVFSLADETEDEAAAAATSLETNGAVNGDHKKDKKKTLILRPEDGARGGFVRGWSALAWPQIMTDAYYVCGTAGPYMLQVIRIESSAADGRKPHVVARLYRDGELVCAANQLGERHAQSQTENGGHGHNRDEDVVVVDKLLDGGEEGWLAGAFRDRNTGYAIEFIQGTKREGHQQQQQRKRWRFQARHRRPWWSDYTSDKGTGKSGFLETILGGSDEEASFKGSAGAGQLQLP</sequence>
<dbReference type="AlphaFoldDB" id="A0A165HSR8"/>
<evidence type="ECO:0000313" key="7">
    <source>
        <dbReference type="Proteomes" id="UP000076632"/>
    </source>
</evidence>
<comment type="similarity">
    <text evidence="2">Belongs to the Diels-Alderase family.</text>
</comment>
<accession>A0A165HSR8</accession>
<dbReference type="InterPro" id="IPR054499">
    <property type="entry name" value="DA_C"/>
</dbReference>
<feature type="region of interest" description="Disordered" evidence="3">
    <location>
        <begin position="120"/>
        <end position="148"/>
    </location>
</feature>
<reference evidence="6 7" key="1">
    <citation type="journal article" date="2016" name="Fungal Biol.">
        <title>The genome of Xylona heveae provides a window into fungal endophytism.</title>
        <authorList>
            <person name="Gazis R."/>
            <person name="Kuo A."/>
            <person name="Riley R."/>
            <person name="LaButti K."/>
            <person name="Lipzen A."/>
            <person name="Lin J."/>
            <person name="Amirebrahimi M."/>
            <person name="Hesse C.N."/>
            <person name="Spatafora J.W."/>
            <person name="Henrissat B."/>
            <person name="Hainaut M."/>
            <person name="Grigoriev I.V."/>
            <person name="Hibbett D.S."/>
        </authorList>
    </citation>
    <scope>NUCLEOTIDE SEQUENCE [LARGE SCALE GENOMIC DNA]</scope>
    <source>
        <strain evidence="6 7">TC161</strain>
    </source>
</reference>
<evidence type="ECO:0000256" key="1">
    <source>
        <dbReference type="ARBA" id="ARBA00023235"/>
    </source>
</evidence>
<keyword evidence="1" id="KW-0413">Isomerase</keyword>
<dbReference type="Pfam" id="PF24137">
    <property type="entry name" value="DA_N"/>
    <property type="match status" value="1"/>
</dbReference>
<organism evidence="6 7">
    <name type="scientific">Xylona heveae (strain CBS 132557 / TC161)</name>
    <dbReference type="NCBI Taxonomy" id="1328760"/>
    <lineage>
        <taxon>Eukaryota</taxon>
        <taxon>Fungi</taxon>
        <taxon>Dikarya</taxon>
        <taxon>Ascomycota</taxon>
        <taxon>Pezizomycotina</taxon>
        <taxon>Xylonomycetes</taxon>
        <taxon>Xylonales</taxon>
        <taxon>Xylonaceae</taxon>
        <taxon>Xylona</taxon>
    </lineage>
</organism>
<dbReference type="OMA" id="VGPYAMQ"/>
<gene>
    <name evidence="6" type="ORF">L228DRAFT_238399</name>
</gene>
<dbReference type="STRING" id="1328760.A0A165HSR8"/>
<feature type="domain" description="Diels-Alderase N-terminal" evidence="5">
    <location>
        <begin position="16"/>
        <end position="230"/>
    </location>
</feature>
<dbReference type="GO" id="GO:0016853">
    <property type="term" value="F:isomerase activity"/>
    <property type="evidence" value="ECO:0007669"/>
    <property type="project" value="UniProtKB-KW"/>
</dbReference>
<dbReference type="Pfam" id="PF22903">
    <property type="entry name" value="DA_C"/>
    <property type="match status" value="1"/>
</dbReference>
<dbReference type="GeneID" id="28896181"/>
<evidence type="ECO:0000259" key="5">
    <source>
        <dbReference type="Pfam" id="PF24137"/>
    </source>
</evidence>
<proteinExistence type="inferred from homology"/>
<dbReference type="OrthoDB" id="5344254at2759"/>
<dbReference type="InParanoid" id="A0A165HSR8"/>
<feature type="compositionally biased region" description="Low complexity" evidence="3">
    <location>
        <begin position="124"/>
        <end position="137"/>
    </location>
</feature>
<protein>
    <submittedName>
        <fullName evidence="6">Uncharacterized protein</fullName>
    </submittedName>
</protein>
<evidence type="ECO:0000256" key="3">
    <source>
        <dbReference type="SAM" id="MobiDB-lite"/>
    </source>
</evidence>
<evidence type="ECO:0000256" key="2">
    <source>
        <dbReference type="ARBA" id="ARBA00046325"/>
    </source>
</evidence>